<keyword evidence="5 8" id="KW-1133">Transmembrane helix</keyword>
<protein>
    <recommendedName>
        <fullName evidence="11">MFS transporter</fullName>
    </recommendedName>
</protein>
<feature type="compositionally biased region" description="Basic and acidic residues" evidence="7">
    <location>
        <begin position="197"/>
        <end position="216"/>
    </location>
</feature>
<reference evidence="9" key="1">
    <citation type="journal article" date="2014" name="Int. J. Syst. Evol. Microbiol.">
        <title>Complete genome sequence of Corynebacterium casei LMG S-19264T (=DSM 44701T), isolated from a smear-ripened cheese.</title>
        <authorList>
            <consortium name="US DOE Joint Genome Institute (JGI-PGF)"/>
            <person name="Walter F."/>
            <person name="Albersmeier A."/>
            <person name="Kalinowski J."/>
            <person name="Ruckert C."/>
        </authorList>
    </citation>
    <scope>NUCLEOTIDE SEQUENCE</scope>
    <source>
        <strain evidence="9">JCM 4633</strain>
    </source>
</reference>
<dbReference type="Proteomes" id="UP000646244">
    <property type="component" value="Unassembled WGS sequence"/>
</dbReference>
<evidence type="ECO:0000256" key="2">
    <source>
        <dbReference type="ARBA" id="ARBA00022448"/>
    </source>
</evidence>
<evidence type="ECO:0008006" key="11">
    <source>
        <dbReference type="Google" id="ProtNLM"/>
    </source>
</evidence>
<comment type="subcellular location">
    <subcellularLocation>
        <location evidence="1">Cell membrane</location>
        <topology evidence="1">Multi-pass membrane protein</topology>
    </subcellularLocation>
</comment>
<evidence type="ECO:0000256" key="5">
    <source>
        <dbReference type="ARBA" id="ARBA00022989"/>
    </source>
</evidence>
<evidence type="ECO:0000256" key="7">
    <source>
        <dbReference type="SAM" id="MobiDB-lite"/>
    </source>
</evidence>
<evidence type="ECO:0000256" key="6">
    <source>
        <dbReference type="ARBA" id="ARBA00023136"/>
    </source>
</evidence>
<dbReference type="Gene3D" id="1.20.1250.20">
    <property type="entry name" value="MFS general substrate transporter like domains"/>
    <property type="match status" value="1"/>
</dbReference>
<dbReference type="PANTHER" id="PTHR23517:SF2">
    <property type="entry name" value="MULTIDRUG RESISTANCE PROTEIN MDTH"/>
    <property type="match status" value="1"/>
</dbReference>
<dbReference type="RefSeq" id="WP_190108642.1">
    <property type="nucleotide sequence ID" value="NZ_BMVB01000003.1"/>
</dbReference>
<evidence type="ECO:0000256" key="1">
    <source>
        <dbReference type="ARBA" id="ARBA00004651"/>
    </source>
</evidence>
<reference evidence="9" key="2">
    <citation type="submission" date="2020-09" db="EMBL/GenBank/DDBJ databases">
        <authorList>
            <person name="Sun Q."/>
            <person name="Ohkuma M."/>
        </authorList>
    </citation>
    <scope>NUCLEOTIDE SEQUENCE</scope>
    <source>
        <strain evidence="9">JCM 4633</strain>
    </source>
</reference>
<evidence type="ECO:0000256" key="8">
    <source>
        <dbReference type="SAM" id="Phobius"/>
    </source>
</evidence>
<name>A0A918TBW0_STRCJ</name>
<feature type="transmembrane region" description="Helical" evidence="8">
    <location>
        <begin position="41"/>
        <end position="64"/>
    </location>
</feature>
<dbReference type="InterPro" id="IPR050171">
    <property type="entry name" value="MFS_Transporters"/>
</dbReference>
<dbReference type="InterPro" id="IPR036259">
    <property type="entry name" value="MFS_trans_sf"/>
</dbReference>
<dbReference type="InterPro" id="IPR011701">
    <property type="entry name" value="MFS"/>
</dbReference>
<feature type="transmembrane region" description="Helical" evidence="8">
    <location>
        <begin position="395"/>
        <end position="415"/>
    </location>
</feature>
<feature type="transmembrane region" description="Helical" evidence="8">
    <location>
        <begin position="12"/>
        <end position="35"/>
    </location>
</feature>
<sequence length="425" mass="43039">MSSTSQAPLPRLMVSAMVVDAVGSGMFMPFALLYFVRVQHLGVGTVGTTLTVANLVLILASAPLGRLVQTYGSMRSLIAGNALRAPLFVLYALTLPAPVAVGALVLSAVLDKAVWVSLGATIARLARGPQARRAFSTVGWARNIGLCLGSLAGGALASAQSATGLRVIVLINAVSFAVTAAALLRLRGQADAVAPAAREKTARDDAARDKAEREPESAGGGGALQVLRLPGFALLSAAKTCFAVCATVVSMFTGLYLVDHAGLDGWAAGTVLAVNGGLVVLLQQSLVKRTADRPAPRMMLAGGALYAVSGLGFALIAPLGDTVLPAVTLAVALVAMTLYTLGEIVIAPASDGYAADLAEPGSEATCMSVYQASWSLASVAVPVAGSWLLVASASAIWIAFTAVALLGTVLSALLARTRAPAPAPA</sequence>
<dbReference type="SUPFAM" id="SSF103473">
    <property type="entry name" value="MFS general substrate transporter"/>
    <property type="match status" value="1"/>
</dbReference>
<dbReference type="PANTHER" id="PTHR23517">
    <property type="entry name" value="RESISTANCE PROTEIN MDTM, PUTATIVE-RELATED-RELATED"/>
    <property type="match status" value="1"/>
</dbReference>
<comment type="caution">
    <text evidence="9">The sequence shown here is derived from an EMBL/GenBank/DDBJ whole genome shotgun (WGS) entry which is preliminary data.</text>
</comment>
<feature type="transmembrane region" description="Helical" evidence="8">
    <location>
        <begin position="368"/>
        <end position="389"/>
    </location>
</feature>
<keyword evidence="3" id="KW-1003">Cell membrane</keyword>
<dbReference type="AlphaFoldDB" id="A0A918TBW0"/>
<dbReference type="GO" id="GO:0005886">
    <property type="term" value="C:plasma membrane"/>
    <property type="evidence" value="ECO:0007669"/>
    <property type="project" value="UniProtKB-SubCell"/>
</dbReference>
<organism evidence="9 10">
    <name type="scientific">Streptomyces cinnamoneus</name>
    <name type="common">Streptoverticillium cinnamoneum</name>
    <dbReference type="NCBI Taxonomy" id="53446"/>
    <lineage>
        <taxon>Bacteria</taxon>
        <taxon>Bacillati</taxon>
        <taxon>Actinomycetota</taxon>
        <taxon>Actinomycetes</taxon>
        <taxon>Kitasatosporales</taxon>
        <taxon>Streptomycetaceae</taxon>
        <taxon>Streptomyces</taxon>
        <taxon>Streptomyces cinnamoneus group</taxon>
    </lineage>
</organism>
<evidence type="ECO:0000256" key="3">
    <source>
        <dbReference type="ARBA" id="ARBA00022475"/>
    </source>
</evidence>
<dbReference type="GO" id="GO:0022857">
    <property type="term" value="F:transmembrane transporter activity"/>
    <property type="evidence" value="ECO:0007669"/>
    <property type="project" value="InterPro"/>
</dbReference>
<feature type="transmembrane region" description="Helical" evidence="8">
    <location>
        <begin position="298"/>
        <end position="317"/>
    </location>
</feature>
<feature type="transmembrane region" description="Helical" evidence="8">
    <location>
        <begin position="165"/>
        <end position="184"/>
    </location>
</feature>
<evidence type="ECO:0000313" key="9">
    <source>
        <dbReference type="EMBL" id="GHC40186.1"/>
    </source>
</evidence>
<dbReference type="Pfam" id="PF07690">
    <property type="entry name" value="MFS_1"/>
    <property type="match status" value="1"/>
</dbReference>
<gene>
    <name evidence="9" type="ORF">GCM10010507_12840</name>
</gene>
<feature type="transmembrane region" description="Helical" evidence="8">
    <location>
        <begin position="265"/>
        <end position="286"/>
    </location>
</feature>
<keyword evidence="6 8" id="KW-0472">Membrane</keyword>
<feature type="region of interest" description="Disordered" evidence="7">
    <location>
        <begin position="197"/>
        <end position="220"/>
    </location>
</feature>
<feature type="transmembrane region" description="Helical" evidence="8">
    <location>
        <begin position="323"/>
        <end position="347"/>
    </location>
</feature>
<evidence type="ECO:0000313" key="10">
    <source>
        <dbReference type="Proteomes" id="UP000646244"/>
    </source>
</evidence>
<keyword evidence="2" id="KW-0813">Transport</keyword>
<keyword evidence="4 8" id="KW-0812">Transmembrane</keyword>
<proteinExistence type="predicted"/>
<dbReference type="EMBL" id="BMVB01000003">
    <property type="protein sequence ID" value="GHC40186.1"/>
    <property type="molecule type" value="Genomic_DNA"/>
</dbReference>
<feature type="transmembrane region" description="Helical" evidence="8">
    <location>
        <begin position="232"/>
        <end position="253"/>
    </location>
</feature>
<accession>A0A918TBW0</accession>
<evidence type="ECO:0000256" key="4">
    <source>
        <dbReference type="ARBA" id="ARBA00022692"/>
    </source>
</evidence>